<dbReference type="InterPro" id="IPR005119">
    <property type="entry name" value="LysR_subst-bd"/>
</dbReference>
<dbReference type="RefSeq" id="WP_038015572.1">
    <property type="nucleotide sequence ID" value="NZ_JPKR02000005.1"/>
</dbReference>
<dbReference type="PRINTS" id="PR00039">
    <property type="entry name" value="HTHLYSR"/>
</dbReference>
<dbReference type="STRING" id="642227.HA49_00680"/>
<dbReference type="OrthoDB" id="6654833at2"/>
<dbReference type="CDD" id="cd08427">
    <property type="entry name" value="PBP2_LTTR_like_2"/>
    <property type="match status" value="1"/>
</dbReference>
<dbReference type="PANTHER" id="PTHR30419">
    <property type="entry name" value="HTH-TYPE TRANSCRIPTIONAL REGULATOR YBHD"/>
    <property type="match status" value="1"/>
</dbReference>
<keyword evidence="7" id="KW-1185">Reference proteome</keyword>
<dbReference type="GO" id="GO:0003677">
    <property type="term" value="F:DNA binding"/>
    <property type="evidence" value="ECO:0007669"/>
    <property type="project" value="UniProtKB-KW"/>
</dbReference>
<dbReference type="eggNOG" id="COG0583">
    <property type="taxonomic scope" value="Bacteria"/>
</dbReference>
<gene>
    <name evidence="6" type="ORF">HA49_00680</name>
</gene>
<evidence type="ECO:0000256" key="1">
    <source>
        <dbReference type="ARBA" id="ARBA00009437"/>
    </source>
</evidence>
<dbReference type="Proteomes" id="UP000029577">
    <property type="component" value="Unassembled WGS sequence"/>
</dbReference>
<protein>
    <submittedName>
        <fullName evidence="6">LysR family transcriptional regulator</fullName>
    </submittedName>
</protein>
<dbReference type="PROSITE" id="PS50931">
    <property type="entry name" value="HTH_LYSR"/>
    <property type="match status" value="1"/>
</dbReference>
<reference evidence="6" key="1">
    <citation type="submission" date="2014-12" db="EMBL/GenBank/DDBJ databases">
        <title>The draft genome of the Tatumella morbirosei type strain, LMG23360T isolated from pineapple rot.</title>
        <authorList>
            <person name="Smits T.H."/>
            <person name="Palmer M."/>
            <person name="Venter S.N."/>
            <person name="Duffy B."/>
            <person name="Steenkamp E.T."/>
            <person name="Chan W.Y."/>
            <person name="Coutinho T.A."/>
            <person name="Coetzee M.P."/>
            <person name="De Maayer P."/>
        </authorList>
    </citation>
    <scope>NUCLEOTIDE SEQUENCE [LARGE SCALE GENOMIC DNA]</scope>
    <source>
        <strain evidence="6">LMG 23360</strain>
    </source>
</reference>
<keyword evidence="4" id="KW-0804">Transcription</keyword>
<dbReference type="Pfam" id="PF03466">
    <property type="entry name" value="LysR_substrate"/>
    <property type="match status" value="1"/>
</dbReference>
<evidence type="ECO:0000256" key="4">
    <source>
        <dbReference type="ARBA" id="ARBA00023163"/>
    </source>
</evidence>
<dbReference type="FunFam" id="1.10.10.10:FF:000001">
    <property type="entry name" value="LysR family transcriptional regulator"/>
    <property type="match status" value="1"/>
</dbReference>
<dbReference type="Gene3D" id="1.10.10.10">
    <property type="entry name" value="Winged helix-like DNA-binding domain superfamily/Winged helix DNA-binding domain"/>
    <property type="match status" value="1"/>
</dbReference>
<comment type="caution">
    <text evidence="6">The sequence shown here is derived from an EMBL/GenBank/DDBJ whole genome shotgun (WGS) entry which is preliminary data.</text>
</comment>
<organism evidence="6 7">
    <name type="scientific">Tatumella morbirosei</name>
    <dbReference type="NCBI Taxonomy" id="642227"/>
    <lineage>
        <taxon>Bacteria</taxon>
        <taxon>Pseudomonadati</taxon>
        <taxon>Pseudomonadota</taxon>
        <taxon>Gammaproteobacteria</taxon>
        <taxon>Enterobacterales</taxon>
        <taxon>Erwiniaceae</taxon>
        <taxon>Tatumella</taxon>
    </lineage>
</organism>
<dbReference type="Gene3D" id="3.40.190.290">
    <property type="match status" value="1"/>
</dbReference>
<evidence type="ECO:0000313" key="6">
    <source>
        <dbReference type="EMBL" id="KGD80219.1"/>
    </source>
</evidence>
<dbReference type="SUPFAM" id="SSF53850">
    <property type="entry name" value="Periplasmic binding protein-like II"/>
    <property type="match status" value="1"/>
</dbReference>
<evidence type="ECO:0000313" key="7">
    <source>
        <dbReference type="Proteomes" id="UP000029577"/>
    </source>
</evidence>
<dbReference type="SUPFAM" id="SSF46785">
    <property type="entry name" value="Winged helix' DNA-binding domain"/>
    <property type="match status" value="1"/>
</dbReference>
<accession>A0A095TUI1</accession>
<dbReference type="InterPro" id="IPR036390">
    <property type="entry name" value="WH_DNA-bd_sf"/>
</dbReference>
<keyword evidence="3" id="KW-0238">DNA-binding</keyword>
<proteinExistence type="inferred from homology"/>
<evidence type="ECO:0000256" key="2">
    <source>
        <dbReference type="ARBA" id="ARBA00023015"/>
    </source>
</evidence>
<evidence type="ECO:0000259" key="5">
    <source>
        <dbReference type="PROSITE" id="PS50931"/>
    </source>
</evidence>
<dbReference type="GO" id="GO:0003700">
    <property type="term" value="F:DNA-binding transcription factor activity"/>
    <property type="evidence" value="ECO:0007669"/>
    <property type="project" value="InterPro"/>
</dbReference>
<keyword evidence="2" id="KW-0805">Transcription regulation</keyword>
<feature type="domain" description="HTH lysR-type" evidence="5">
    <location>
        <begin position="1"/>
        <end position="57"/>
    </location>
</feature>
<name>A0A095TUI1_9GAMM</name>
<evidence type="ECO:0000256" key="3">
    <source>
        <dbReference type="ARBA" id="ARBA00023125"/>
    </source>
</evidence>
<dbReference type="InterPro" id="IPR000847">
    <property type="entry name" value="LysR_HTH_N"/>
</dbReference>
<dbReference type="GO" id="GO:0005829">
    <property type="term" value="C:cytosol"/>
    <property type="evidence" value="ECO:0007669"/>
    <property type="project" value="TreeGrafter"/>
</dbReference>
<dbReference type="AlphaFoldDB" id="A0A095TUI1"/>
<comment type="similarity">
    <text evidence="1">Belongs to the LysR transcriptional regulatory family.</text>
</comment>
<sequence length="300" mass="33604">MLRELKTFVAVTQYGTFAAAGQRIGLTQSAVSAQMRILENALGVQLFDRSGRSVMLSAAGNRILPMAEEILGIFARMSQPNNVSEYRGVVKIGAISTIQSGLLPEVLVDIQQVAPHLETRLVPGVSFNLLSMVETGDVDLAITIKPSFSLAKELWCETLLREPYVLIVPEGVDGDDARTLLREQPFVRYDRTSFGGRLVSQFLREQRLEPRQILELDEIEAIVRMVENRLGVALVPLSGQWLSRNARVRIVPLQSRTFYRELIIVMRHANRRSSLHMMLTQCLLSGAKRLESHWPAPDAE</sequence>
<dbReference type="InterPro" id="IPR050950">
    <property type="entry name" value="HTH-type_LysR_regulators"/>
</dbReference>
<dbReference type="InterPro" id="IPR036388">
    <property type="entry name" value="WH-like_DNA-bd_sf"/>
</dbReference>
<dbReference type="EMBL" id="JPKR02000005">
    <property type="protein sequence ID" value="KGD80219.1"/>
    <property type="molecule type" value="Genomic_DNA"/>
</dbReference>
<dbReference type="Pfam" id="PF00126">
    <property type="entry name" value="HTH_1"/>
    <property type="match status" value="1"/>
</dbReference>